<reference evidence="1 2" key="1">
    <citation type="submission" date="2015-09" db="EMBL/GenBank/DDBJ databases">
        <title>Trachymyrmex zeteki WGS genome.</title>
        <authorList>
            <person name="Nygaard S."/>
            <person name="Hu H."/>
            <person name="Boomsma J."/>
            <person name="Zhang G."/>
        </authorList>
    </citation>
    <scope>NUCLEOTIDE SEQUENCE [LARGE SCALE GENOMIC DNA]</scope>
    <source>
        <strain evidence="1">Tzet28-1</strain>
        <tissue evidence="1">Whole body</tissue>
    </source>
</reference>
<proteinExistence type="predicted"/>
<gene>
    <name evidence="1" type="ORF">ALC60_01970</name>
</gene>
<evidence type="ECO:0000313" key="1">
    <source>
        <dbReference type="EMBL" id="KYQ59034.1"/>
    </source>
</evidence>
<dbReference type="AlphaFoldDB" id="A0A151XF66"/>
<sequence length="317" mass="35789">MYTCAWIAVRGVIKVVNFTLARIWIRFRVCSPARNDGTSENKVTSYCFKEQEGRATLACAGIAINPRMCLQLRPLRNHFGAKPPSPTRIPGGLELLLTRNVLGREGRGRCGYATVGSARSLSRKSDALVITCSHEYSIARGIINSSNMIKSTAKLLYTADSRNDYPSNLSQTYLPRPALGPRSLKLTEVVLSLRNLLHEAQKHAFFTHKTTLSQEHSGARTPPVRYPFTRSSTNTGFRSDWKRGWVSNNLNNFTIAPAFARHSRNKLYPRNFKIDDRAADTYLLVRFAFPSVALNDRIFRKVGYEKDKYNQPIETLT</sequence>
<keyword evidence="2" id="KW-1185">Reference proteome</keyword>
<dbReference type="EMBL" id="KQ982197">
    <property type="protein sequence ID" value="KYQ59034.1"/>
    <property type="molecule type" value="Genomic_DNA"/>
</dbReference>
<evidence type="ECO:0000313" key="2">
    <source>
        <dbReference type="Proteomes" id="UP000075809"/>
    </source>
</evidence>
<accession>A0A151XF66</accession>
<organism evidence="1 2">
    <name type="scientific">Mycetomoellerius zeteki</name>
    <dbReference type="NCBI Taxonomy" id="64791"/>
    <lineage>
        <taxon>Eukaryota</taxon>
        <taxon>Metazoa</taxon>
        <taxon>Ecdysozoa</taxon>
        <taxon>Arthropoda</taxon>
        <taxon>Hexapoda</taxon>
        <taxon>Insecta</taxon>
        <taxon>Pterygota</taxon>
        <taxon>Neoptera</taxon>
        <taxon>Endopterygota</taxon>
        <taxon>Hymenoptera</taxon>
        <taxon>Apocrita</taxon>
        <taxon>Aculeata</taxon>
        <taxon>Formicoidea</taxon>
        <taxon>Formicidae</taxon>
        <taxon>Myrmicinae</taxon>
        <taxon>Mycetomoellerius</taxon>
    </lineage>
</organism>
<dbReference type="Proteomes" id="UP000075809">
    <property type="component" value="Unassembled WGS sequence"/>
</dbReference>
<name>A0A151XF66_9HYME</name>
<protein>
    <submittedName>
        <fullName evidence="1">Uncharacterized protein</fullName>
    </submittedName>
</protein>